<keyword evidence="4" id="KW-0472">Membrane</keyword>
<dbReference type="OrthoDB" id="5694214at2"/>
<evidence type="ECO:0000256" key="5">
    <source>
        <dbReference type="ARBA" id="ARBA00023237"/>
    </source>
</evidence>
<dbReference type="SUPFAM" id="SSF48452">
    <property type="entry name" value="TPR-like"/>
    <property type="match status" value="1"/>
</dbReference>
<feature type="domain" description="RagB/SusD" evidence="7">
    <location>
        <begin position="362"/>
        <end position="505"/>
    </location>
</feature>
<evidence type="ECO:0000313" key="9">
    <source>
        <dbReference type="EMBL" id="SHG59860.1"/>
    </source>
</evidence>
<keyword evidence="5" id="KW-0998">Cell outer membrane</keyword>
<proteinExistence type="inferred from homology"/>
<dbReference type="EMBL" id="FQVE01000006">
    <property type="protein sequence ID" value="SHG59860.1"/>
    <property type="molecule type" value="Genomic_DNA"/>
</dbReference>
<keyword evidence="3 6" id="KW-0732">Signal</keyword>
<dbReference type="InterPro" id="IPR033985">
    <property type="entry name" value="SusD-like_N"/>
</dbReference>
<reference evidence="10" key="1">
    <citation type="submission" date="2016-11" db="EMBL/GenBank/DDBJ databases">
        <authorList>
            <person name="Varghese N."/>
            <person name="Submissions S."/>
        </authorList>
    </citation>
    <scope>NUCLEOTIDE SEQUENCE [LARGE SCALE GENOMIC DNA]</scope>
    <source>
        <strain evidence="10">YR203</strain>
    </source>
</reference>
<dbReference type="InterPro" id="IPR012944">
    <property type="entry name" value="SusD_RagB_dom"/>
</dbReference>
<dbReference type="RefSeq" id="WP_051890518.1">
    <property type="nucleotide sequence ID" value="NZ_FQVE01000006.1"/>
</dbReference>
<feature type="signal peptide" evidence="6">
    <location>
        <begin position="1"/>
        <end position="22"/>
    </location>
</feature>
<organism evidence="9 10">
    <name type="scientific">Chryseobacterium vrystaatense</name>
    <dbReference type="NCBI Taxonomy" id="307480"/>
    <lineage>
        <taxon>Bacteria</taxon>
        <taxon>Pseudomonadati</taxon>
        <taxon>Bacteroidota</taxon>
        <taxon>Flavobacteriia</taxon>
        <taxon>Flavobacteriales</taxon>
        <taxon>Weeksellaceae</taxon>
        <taxon>Chryseobacterium group</taxon>
        <taxon>Chryseobacterium</taxon>
    </lineage>
</organism>
<accession>A0A1M5L4I9</accession>
<sequence length="505" mass="56625">MKNKLIKTYWLGLILFSGGSLLNSCSDSMLEENVYTGTSQDNLVAQGEAGCKILVDGIYKYVQYFSYSRGNNWQLAPEAGTDEFTLNWGFAITEWGGMQNFLNLNSGHYQPMEMYREAYKLIAQANQVLISFDDKKNDPSYSAMIAEAKFWRAYTYYKLQNVFGSVPLIKGTEDLSSGIERTPASDIRSFVSSEMEDIENILPSTPTAYGKPTKWAVKAFLSRFYLNNKDWTKASLYAKDIIDNSGASLQAKYQDVFKIDGNPEIILAVNQINQSDKGNKYVALSLEGELRNALNIQGVSASNGYGMSNYFYSTFAPDDQRVIPFDKNTKQGIAIAGIQYKADGTPVYGSVSSPETVQKALNRVITFKFPLQENIAKGEDSDADFPLMRLGEIYLTYAEAQFQLGNTAGALEYINPIRTRAGLSPLTTLTLDDILNERGWETYHEGYRREDLLRFGKLLDKVEAKFKYDFPTTPYPNSGNITRELFPIPADAISLNPKLTQNPGY</sequence>
<feature type="domain" description="SusD-like N-terminal" evidence="8">
    <location>
        <begin position="104"/>
        <end position="226"/>
    </location>
</feature>
<comment type="subcellular location">
    <subcellularLocation>
        <location evidence="1">Cell outer membrane</location>
    </subcellularLocation>
</comment>
<protein>
    <submittedName>
        <fullName evidence="9">Starch-binding associating with outer membrane</fullName>
    </submittedName>
</protein>
<evidence type="ECO:0000256" key="6">
    <source>
        <dbReference type="SAM" id="SignalP"/>
    </source>
</evidence>
<evidence type="ECO:0000256" key="4">
    <source>
        <dbReference type="ARBA" id="ARBA00023136"/>
    </source>
</evidence>
<evidence type="ECO:0000256" key="3">
    <source>
        <dbReference type="ARBA" id="ARBA00022729"/>
    </source>
</evidence>
<evidence type="ECO:0000259" key="8">
    <source>
        <dbReference type="Pfam" id="PF14322"/>
    </source>
</evidence>
<dbReference type="AlphaFoldDB" id="A0A1M5L4I9"/>
<dbReference type="InterPro" id="IPR011990">
    <property type="entry name" value="TPR-like_helical_dom_sf"/>
</dbReference>
<dbReference type="Gene3D" id="1.25.40.390">
    <property type="match status" value="1"/>
</dbReference>
<dbReference type="Pfam" id="PF07980">
    <property type="entry name" value="SusD_RagB"/>
    <property type="match status" value="1"/>
</dbReference>
<dbReference type="Pfam" id="PF14322">
    <property type="entry name" value="SusD-like_3"/>
    <property type="match status" value="1"/>
</dbReference>
<gene>
    <name evidence="9" type="ORF">SAMN02787073_4560</name>
</gene>
<feature type="chain" id="PRO_5009911905" evidence="6">
    <location>
        <begin position="23"/>
        <end position="505"/>
    </location>
</feature>
<dbReference type="GO" id="GO:0009279">
    <property type="term" value="C:cell outer membrane"/>
    <property type="evidence" value="ECO:0007669"/>
    <property type="project" value="UniProtKB-SubCell"/>
</dbReference>
<comment type="similarity">
    <text evidence="2">Belongs to the SusD family.</text>
</comment>
<dbReference type="Proteomes" id="UP000184108">
    <property type="component" value="Unassembled WGS sequence"/>
</dbReference>
<name>A0A1M5L4I9_9FLAO</name>
<evidence type="ECO:0000256" key="1">
    <source>
        <dbReference type="ARBA" id="ARBA00004442"/>
    </source>
</evidence>
<evidence type="ECO:0000259" key="7">
    <source>
        <dbReference type="Pfam" id="PF07980"/>
    </source>
</evidence>
<evidence type="ECO:0000256" key="2">
    <source>
        <dbReference type="ARBA" id="ARBA00006275"/>
    </source>
</evidence>
<evidence type="ECO:0000313" key="10">
    <source>
        <dbReference type="Proteomes" id="UP000184108"/>
    </source>
</evidence>